<accession>A0A239I5Y7</accession>
<sequence length="36" mass="3956">MQVVRRHAAEETLLGAAALLEEASPWADRRPAVLAR</sequence>
<reference evidence="2" key="1">
    <citation type="submission" date="2017-06" db="EMBL/GenBank/DDBJ databases">
        <authorList>
            <person name="Varghese N."/>
            <person name="Submissions S."/>
        </authorList>
    </citation>
    <scope>NUCLEOTIDE SEQUENCE [LARGE SCALE GENOMIC DNA]</scope>
    <source>
        <strain evidence="2">DSM 46839</strain>
    </source>
</reference>
<evidence type="ECO:0000313" key="1">
    <source>
        <dbReference type="EMBL" id="SNS89296.1"/>
    </source>
</evidence>
<organism evidence="1 2">
    <name type="scientific">Geodermatophilus pulveris</name>
    <dbReference type="NCBI Taxonomy" id="1564159"/>
    <lineage>
        <taxon>Bacteria</taxon>
        <taxon>Bacillati</taxon>
        <taxon>Actinomycetota</taxon>
        <taxon>Actinomycetes</taxon>
        <taxon>Geodermatophilales</taxon>
        <taxon>Geodermatophilaceae</taxon>
        <taxon>Geodermatophilus</taxon>
    </lineage>
</organism>
<evidence type="ECO:0000313" key="2">
    <source>
        <dbReference type="Proteomes" id="UP000198373"/>
    </source>
</evidence>
<proteinExistence type="predicted"/>
<dbReference type="EMBL" id="FZOO01000010">
    <property type="protein sequence ID" value="SNS89296.1"/>
    <property type="molecule type" value="Genomic_DNA"/>
</dbReference>
<protein>
    <submittedName>
        <fullName evidence="1">Uncharacterized protein</fullName>
    </submittedName>
</protein>
<dbReference type="Proteomes" id="UP000198373">
    <property type="component" value="Unassembled WGS sequence"/>
</dbReference>
<gene>
    <name evidence="1" type="ORF">SAMN06893096_11021</name>
</gene>
<keyword evidence="2" id="KW-1185">Reference proteome</keyword>
<dbReference type="AlphaFoldDB" id="A0A239I5Y7"/>
<name>A0A239I5Y7_9ACTN</name>